<gene>
    <name evidence="1" type="ORF">ACHHYP_12876</name>
</gene>
<evidence type="ECO:0000313" key="2">
    <source>
        <dbReference type="Proteomes" id="UP000243579"/>
    </source>
</evidence>
<name>A0A1V9ZGB1_ACHHY</name>
<dbReference type="InterPro" id="IPR019129">
    <property type="entry name" value="Folate-sensitive_fs_Fra10Ac1"/>
</dbReference>
<dbReference type="STRING" id="1202772.A0A1V9ZGB1"/>
<organism evidence="1 2">
    <name type="scientific">Achlya hypogyna</name>
    <name type="common">Oomycete</name>
    <name type="synonym">Protoachlya hypogyna</name>
    <dbReference type="NCBI Taxonomy" id="1202772"/>
    <lineage>
        <taxon>Eukaryota</taxon>
        <taxon>Sar</taxon>
        <taxon>Stramenopiles</taxon>
        <taxon>Oomycota</taxon>
        <taxon>Saprolegniomycetes</taxon>
        <taxon>Saprolegniales</taxon>
        <taxon>Achlyaceae</taxon>
        <taxon>Achlya</taxon>
    </lineage>
</organism>
<dbReference type="Proteomes" id="UP000243579">
    <property type="component" value="Unassembled WGS sequence"/>
</dbReference>
<dbReference type="InterPro" id="IPR050645">
    <property type="entry name" value="Histidine_acid_phosphatase"/>
</dbReference>
<keyword evidence="2" id="KW-1185">Reference proteome</keyword>
<dbReference type="PANTHER" id="PTHR11567:SF25">
    <property type="entry name" value="PROTEIN FRA10AC1"/>
    <property type="match status" value="1"/>
</dbReference>
<proteinExistence type="predicted"/>
<evidence type="ECO:0008006" key="3">
    <source>
        <dbReference type="Google" id="ProtNLM"/>
    </source>
</evidence>
<sequence>MAHATIAFATMSKRKRADDVVSKDEHDALMAEYTGWAKKDPVLVTEEEAILRSQHQFLRDDDADAVAGASDWRVRMAVRYYQKLFKEYALGDFSRYKEGKVGLRWRTEAEVISGKGHFVCGNKRCNASDELTSYEVLFAYVEHGTKKDCLVKLRVCPPCAAQLFYTKSHKRKKGKKEKRTK</sequence>
<dbReference type="OrthoDB" id="197967at2759"/>
<dbReference type="GO" id="GO:0016791">
    <property type="term" value="F:phosphatase activity"/>
    <property type="evidence" value="ECO:0007669"/>
    <property type="project" value="TreeGrafter"/>
</dbReference>
<dbReference type="PANTHER" id="PTHR11567">
    <property type="entry name" value="ACID PHOSPHATASE-RELATED"/>
    <property type="match status" value="1"/>
</dbReference>
<evidence type="ECO:0000313" key="1">
    <source>
        <dbReference type="EMBL" id="OQR96961.1"/>
    </source>
</evidence>
<dbReference type="EMBL" id="JNBR01000124">
    <property type="protein sequence ID" value="OQR96961.1"/>
    <property type="molecule type" value="Genomic_DNA"/>
</dbReference>
<dbReference type="Pfam" id="PF09725">
    <property type="entry name" value="Fra10Ac1"/>
    <property type="match status" value="1"/>
</dbReference>
<reference evidence="1 2" key="1">
    <citation type="journal article" date="2014" name="Genome Biol. Evol.">
        <title>The secreted proteins of Achlya hypogyna and Thraustotheca clavata identify the ancestral oomycete secretome and reveal gene acquisitions by horizontal gene transfer.</title>
        <authorList>
            <person name="Misner I."/>
            <person name="Blouin N."/>
            <person name="Leonard G."/>
            <person name="Richards T.A."/>
            <person name="Lane C.E."/>
        </authorList>
    </citation>
    <scope>NUCLEOTIDE SEQUENCE [LARGE SCALE GENOMIC DNA]</scope>
    <source>
        <strain evidence="1 2">ATCC 48635</strain>
    </source>
</reference>
<dbReference type="AlphaFoldDB" id="A0A1V9ZGB1"/>
<accession>A0A1V9ZGB1</accession>
<protein>
    <recommendedName>
        <fullName evidence="3">Protein FRA10AC1</fullName>
    </recommendedName>
</protein>
<comment type="caution">
    <text evidence="1">The sequence shown here is derived from an EMBL/GenBank/DDBJ whole genome shotgun (WGS) entry which is preliminary data.</text>
</comment>